<comment type="caution">
    <text evidence="1">The sequence shown here is derived from an EMBL/GenBank/DDBJ whole genome shotgun (WGS) entry which is preliminary data.</text>
</comment>
<protein>
    <submittedName>
        <fullName evidence="1">Uncharacterized protein</fullName>
    </submittedName>
</protein>
<sequence length="86" mass="9705">MDRSEVISAFHLLIKAGSVTTRVILCLALNCFNTRDEHASAKVIFFYQKADADTFFAFLLDFRHRLLALHPSPLSVGNAPDELFLH</sequence>
<evidence type="ECO:0000313" key="2">
    <source>
        <dbReference type="Proteomes" id="UP000887013"/>
    </source>
</evidence>
<keyword evidence="2" id="KW-1185">Reference proteome</keyword>
<dbReference type="EMBL" id="BMAW01043310">
    <property type="protein sequence ID" value="GFS38770.1"/>
    <property type="molecule type" value="Genomic_DNA"/>
</dbReference>
<name>A0A8X6MA75_NEPPI</name>
<organism evidence="1 2">
    <name type="scientific">Nephila pilipes</name>
    <name type="common">Giant wood spider</name>
    <name type="synonym">Nephila maculata</name>
    <dbReference type="NCBI Taxonomy" id="299642"/>
    <lineage>
        <taxon>Eukaryota</taxon>
        <taxon>Metazoa</taxon>
        <taxon>Ecdysozoa</taxon>
        <taxon>Arthropoda</taxon>
        <taxon>Chelicerata</taxon>
        <taxon>Arachnida</taxon>
        <taxon>Araneae</taxon>
        <taxon>Araneomorphae</taxon>
        <taxon>Entelegynae</taxon>
        <taxon>Araneoidea</taxon>
        <taxon>Nephilidae</taxon>
        <taxon>Nephila</taxon>
    </lineage>
</organism>
<dbReference type="AlphaFoldDB" id="A0A8X6MA75"/>
<dbReference type="Proteomes" id="UP000887013">
    <property type="component" value="Unassembled WGS sequence"/>
</dbReference>
<reference evidence="1" key="1">
    <citation type="submission" date="2020-08" db="EMBL/GenBank/DDBJ databases">
        <title>Multicomponent nature underlies the extraordinary mechanical properties of spider dragline silk.</title>
        <authorList>
            <person name="Kono N."/>
            <person name="Nakamura H."/>
            <person name="Mori M."/>
            <person name="Yoshida Y."/>
            <person name="Ohtoshi R."/>
            <person name="Malay A.D."/>
            <person name="Moran D.A.P."/>
            <person name="Tomita M."/>
            <person name="Numata K."/>
            <person name="Arakawa K."/>
        </authorList>
    </citation>
    <scope>NUCLEOTIDE SEQUENCE</scope>
</reference>
<proteinExistence type="predicted"/>
<gene>
    <name evidence="1" type="ORF">NPIL_616931</name>
</gene>
<evidence type="ECO:0000313" key="1">
    <source>
        <dbReference type="EMBL" id="GFS38770.1"/>
    </source>
</evidence>
<accession>A0A8X6MA75</accession>